<keyword evidence="5" id="KW-0539">Nucleus</keyword>
<keyword evidence="3" id="KW-0863">Zinc-finger</keyword>
<keyword evidence="2" id="KW-0479">Metal-binding</keyword>
<accession>A0A0D7AUQ0</accession>
<dbReference type="InterPro" id="IPR052035">
    <property type="entry name" value="ZnF_BED_domain_contain"/>
</dbReference>
<dbReference type="EMBL" id="KN880886">
    <property type="protein sequence ID" value="KIY61710.1"/>
    <property type="molecule type" value="Genomic_DNA"/>
</dbReference>
<evidence type="ECO:0008006" key="9">
    <source>
        <dbReference type="Google" id="ProtNLM"/>
    </source>
</evidence>
<protein>
    <recommendedName>
        <fullName evidence="9">DUF659 domain-containing protein</fullName>
    </recommendedName>
</protein>
<organism evidence="6 8">
    <name type="scientific">Cylindrobasidium torrendii FP15055 ss-10</name>
    <dbReference type="NCBI Taxonomy" id="1314674"/>
    <lineage>
        <taxon>Eukaryota</taxon>
        <taxon>Fungi</taxon>
        <taxon>Dikarya</taxon>
        <taxon>Basidiomycota</taxon>
        <taxon>Agaricomycotina</taxon>
        <taxon>Agaricomycetes</taxon>
        <taxon>Agaricomycetidae</taxon>
        <taxon>Agaricales</taxon>
        <taxon>Marasmiineae</taxon>
        <taxon>Physalacriaceae</taxon>
        <taxon>Cylindrobasidium</taxon>
    </lineage>
</organism>
<keyword evidence="8" id="KW-1185">Reference proteome</keyword>
<feature type="non-terminal residue" evidence="6">
    <location>
        <position position="256"/>
    </location>
</feature>
<evidence type="ECO:0000256" key="1">
    <source>
        <dbReference type="ARBA" id="ARBA00004123"/>
    </source>
</evidence>
<evidence type="ECO:0000256" key="2">
    <source>
        <dbReference type="ARBA" id="ARBA00022723"/>
    </source>
</evidence>
<dbReference type="EMBL" id="KN880455">
    <property type="protein sequence ID" value="KIY71405.1"/>
    <property type="molecule type" value="Genomic_DNA"/>
</dbReference>
<dbReference type="AlphaFoldDB" id="A0A0D7AUQ0"/>
<dbReference type="GO" id="GO:0008270">
    <property type="term" value="F:zinc ion binding"/>
    <property type="evidence" value="ECO:0007669"/>
    <property type="project" value="UniProtKB-KW"/>
</dbReference>
<dbReference type="OrthoDB" id="2790258at2759"/>
<proteinExistence type="predicted"/>
<dbReference type="GO" id="GO:0005634">
    <property type="term" value="C:nucleus"/>
    <property type="evidence" value="ECO:0007669"/>
    <property type="project" value="UniProtKB-SubCell"/>
</dbReference>
<dbReference type="Proteomes" id="UP000054007">
    <property type="component" value="Unassembled WGS sequence"/>
</dbReference>
<evidence type="ECO:0000256" key="4">
    <source>
        <dbReference type="ARBA" id="ARBA00022833"/>
    </source>
</evidence>
<evidence type="ECO:0000256" key="5">
    <source>
        <dbReference type="ARBA" id="ARBA00023242"/>
    </source>
</evidence>
<sequence length="256" mass="29809">QISGVTLDNASNNGTCMASVAYHLRRMGFQFDPIGNRVRYVCDPNYWTALKDNVLKAARALITAIRSSDQRRAAFLSTITSVNDKNNWQDGDSRALRIIMLVKDVETRWSSTFLMIDRLLELHLAVQEYIQNDHEIPYISNDQFRVLKDIRRFLAYPHFMQELLSAERTPTLARVIPMYERLIQLLRNKVRVKLPKLRHAIDASIAKLEEYLDHARCTDLYVLAMVFSPAIKLEWIKEHWSPSEHERARTIVKRAV</sequence>
<dbReference type="InterPro" id="IPR012337">
    <property type="entry name" value="RNaseH-like_sf"/>
</dbReference>
<gene>
    <name evidence="6" type="ORF">CYLTODRAFT_322379</name>
    <name evidence="7" type="ORF">CYLTODRAFT_333580</name>
</gene>
<evidence type="ECO:0000313" key="6">
    <source>
        <dbReference type="EMBL" id="KIY61710.1"/>
    </source>
</evidence>
<dbReference type="SUPFAM" id="SSF53098">
    <property type="entry name" value="Ribonuclease H-like"/>
    <property type="match status" value="1"/>
</dbReference>
<dbReference type="PANTHER" id="PTHR46481:SF10">
    <property type="entry name" value="ZINC FINGER BED DOMAIN-CONTAINING PROTEIN 39"/>
    <property type="match status" value="1"/>
</dbReference>
<feature type="non-terminal residue" evidence="6">
    <location>
        <position position="1"/>
    </location>
</feature>
<evidence type="ECO:0000313" key="8">
    <source>
        <dbReference type="Proteomes" id="UP000054007"/>
    </source>
</evidence>
<keyword evidence="4" id="KW-0862">Zinc</keyword>
<dbReference type="STRING" id="1314674.A0A0D7AUQ0"/>
<evidence type="ECO:0000256" key="3">
    <source>
        <dbReference type="ARBA" id="ARBA00022771"/>
    </source>
</evidence>
<evidence type="ECO:0000313" key="7">
    <source>
        <dbReference type="EMBL" id="KIY71405.1"/>
    </source>
</evidence>
<comment type="subcellular location">
    <subcellularLocation>
        <location evidence="1">Nucleus</location>
    </subcellularLocation>
</comment>
<dbReference type="PANTHER" id="PTHR46481">
    <property type="entry name" value="ZINC FINGER BED DOMAIN-CONTAINING PROTEIN 4"/>
    <property type="match status" value="1"/>
</dbReference>
<name>A0A0D7AUQ0_9AGAR</name>
<reference evidence="6 8" key="1">
    <citation type="journal article" date="2015" name="Fungal Genet. Biol.">
        <title>Evolution of novel wood decay mechanisms in Agaricales revealed by the genome sequences of Fistulina hepatica and Cylindrobasidium torrendii.</title>
        <authorList>
            <person name="Floudas D."/>
            <person name="Held B.W."/>
            <person name="Riley R."/>
            <person name="Nagy L.G."/>
            <person name="Koehler G."/>
            <person name="Ransdell A.S."/>
            <person name="Younus H."/>
            <person name="Chow J."/>
            <person name="Chiniquy J."/>
            <person name="Lipzen A."/>
            <person name="Tritt A."/>
            <person name="Sun H."/>
            <person name="Haridas S."/>
            <person name="LaButti K."/>
            <person name="Ohm R.A."/>
            <person name="Kues U."/>
            <person name="Blanchette R.A."/>
            <person name="Grigoriev I.V."/>
            <person name="Minto R.E."/>
            <person name="Hibbett D.S."/>
        </authorList>
    </citation>
    <scope>NUCLEOTIDE SEQUENCE [LARGE SCALE GENOMIC DNA]</scope>
    <source>
        <strain evidence="6 8">FP15055 ss-10</strain>
    </source>
</reference>